<evidence type="ECO:0008006" key="4">
    <source>
        <dbReference type="Google" id="ProtNLM"/>
    </source>
</evidence>
<evidence type="ECO:0000256" key="1">
    <source>
        <dbReference type="ARBA" id="ARBA00006658"/>
    </source>
</evidence>
<dbReference type="Proteomes" id="UP000224567">
    <property type="component" value="Unassembled WGS sequence"/>
</dbReference>
<reference evidence="2 3" key="1">
    <citation type="journal article" date="2017" name="Genome Biol.">
        <title>New reference genome sequences of hot pepper reveal the massive evolution of plant disease-resistance genes by retroduplication.</title>
        <authorList>
            <person name="Kim S."/>
            <person name="Park J."/>
            <person name="Yeom S.I."/>
            <person name="Kim Y.M."/>
            <person name="Seo E."/>
            <person name="Kim K.T."/>
            <person name="Kim M.S."/>
            <person name="Lee J.M."/>
            <person name="Cheong K."/>
            <person name="Shin H.S."/>
            <person name="Kim S.B."/>
            <person name="Han K."/>
            <person name="Lee J."/>
            <person name="Park M."/>
            <person name="Lee H.A."/>
            <person name="Lee H.Y."/>
            <person name="Lee Y."/>
            <person name="Oh S."/>
            <person name="Lee J.H."/>
            <person name="Choi E."/>
            <person name="Choi E."/>
            <person name="Lee S.E."/>
            <person name="Jeon J."/>
            <person name="Kim H."/>
            <person name="Choi G."/>
            <person name="Song H."/>
            <person name="Lee J."/>
            <person name="Lee S.C."/>
            <person name="Kwon J.K."/>
            <person name="Lee H.Y."/>
            <person name="Koo N."/>
            <person name="Hong Y."/>
            <person name="Kim R.W."/>
            <person name="Kang W.H."/>
            <person name="Huh J.H."/>
            <person name="Kang B.C."/>
            <person name="Yang T.J."/>
            <person name="Lee Y.H."/>
            <person name="Bennetzen J.L."/>
            <person name="Choi D."/>
        </authorList>
    </citation>
    <scope>NUCLEOTIDE SEQUENCE [LARGE SCALE GENOMIC DNA]</scope>
    <source>
        <strain evidence="3">cv. PBC81</strain>
    </source>
</reference>
<protein>
    <recommendedName>
        <fullName evidence="4">TIP41-like protein</fullName>
    </recommendedName>
</protein>
<dbReference type="EMBL" id="MLFT02000008">
    <property type="protein sequence ID" value="PHT41739.1"/>
    <property type="molecule type" value="Genomic_DNA"/>
</dbReference>
<organism evidence="2 3">
    <name type="scientific">Capsicum baccatum</name>
    <name type="common">Peruvian pepper</name>
    <dbReference type="NCBI Taxonomy" id="33114"/>
    <lineage>
        <taxon>Eukaryota</taxon>
        <taxon>Viridiplantae</taxon>
        <taxon>Streptophyta</taxon>
        <taxon>Embryophyta</taxon>
        <taxon>Tracheophyta</taxon>
        <taxon>Spermatophyta</taxon>
        <taxon>Magnoliopsida</taxon>
        <taxon>eudicotyledons</taxon>
        <taxon>Gunneridae</taxon>
        <taxon>Pentapetalae</taxon>
        <taxon>asterids</taxon>
        <taxon>lamiids</taxon>
        <taxon>Solanales</taxon>
        <taxon>Solanaceae</taxon>
        <taxon>Solanoideae</taxon>
        <taxon>Capsiceae</taxon>
        <taxon>Capsicum</taxon>
    </lineage>
</organism>
<comment type="caution">
    <text evidence="2">The sequence shown here is derived from an EMBL/GenBank/DDBJ whole genome shotgun (WGS) entry which is preliminary data.</text>
</comment>
<sequence length="459" mass="53143">MEWKSDERELKAAGAEPLPDGRCGLFIRGWEIESRKRSILTSLQLQQWEEELQTSHLPEMVFGDNSLVLKHVNTGTKIHFNAFDALVGWKHEALPPVEVPAAAKWKFRRVAVRPAMLYGAECWPVKNSHIQKLKMAEMRMLRWMCGLTRLDKVRNEIIWEKVGVVSVEEKMREVRLRWFGHVMRRGSDAPVCRCERLALDGFKRGRGRPKKYWREVIRRDMELFQLTEDMTLDRKVVLDYDYTFTTPYSGSETVESNAELFELFLLLLYNKFVRGLSNESSSSLQWENCMDKIDLVALASKEPILFYDEIILYEDELADNGISLLTVKVRVMPSGWFLLLRFWLRVDGVLMRLRDTRLHCLFGEHMKSVILRESCWREATFQALSSKGYPSDCAAYSDPSIISERLPIIMQKAQKLSIEIPSREMMRSKGHLPLVGQAGTLASKGMSYWHILDGVGQSK</sequence>
<dbReference type="GO" id="GO:0005829">
    <property type="term" value="C:cytosol"/>
    <property type="evidence" value="ECO:0007669"/>
    <property type="project" value="TreeGrafter"/>
</dbReference>
<accession>A0A2G2W983</accession>
<proteinExistence type="inferred from homology"/>
<evidence type="ECO:0000313" key="3">
    <source>
        <dbReference type="Proteomes" id="UP000224567"/>
    </source>
</evidence>
<dbReference type="PANTHER" id="PTHR21021">
    <property type="entry name" value="GAF/PUTATIVE CYTOSKELETAL PROTEIN"/>
    <property type="match status" value="1"/>
</dbReference>
<dbReference type="Pfam" id="PF04176">
    <property type="entry name" value="TIP41"/>
    <property type="match status" value="2"/>
</dbReference>
<keyword evidence="3" id="KW-1185">Reference proteome</keyword>
<dbReference type="OrthoDB" id="10253878at2759"/>
<gene>
    <name evidence="2" type="ORF">CQW23_20593</name>
</gene>
<evidence type="ECO:0000313" key="2">
    <source>
        <dbReference type="EMBL" id="PHT41739.1"/>
    </source>
</evidence>
<dbReference type="InterPro" id="IPR051330">
    <property type="entry name" value="Phosphatase_reg/MetRdx"/>
</dbReference>
<reference evidence="3" key="2">
    <citation type="journal article" date="2017" name="J. Anim. Genet.">
        <title>Multiple reference genome sequences of hot pepper reveal the massive evolution of plant disease resistance genes by retroduplication.</title>
        <authorList>
            <person name="Kim S."/>
            <person name="Park J."/>
            <person name="Yeom S.-I."/>
            <person name="Kim Y.-M."/>
            <person name="Seo E."/>
            <person name="Kim K.-T."/>
            <person name="Kim M.-S."/>
            <person name="Lee J.M."/>
            <person name="Cheong K."/>
            <person name="Shin H.-S."/>
            <person name="Kim S.-B."/>
            <person name="Han K."/>
            <person name="Lee J."/>
            <person name="Park M."/>
            <person name="Lee H.-A."/>
            <person name="Lee H.-Y."/>
            <person name="Lee Y."/>
            <person name="Oh S."/>
            <person name="Lee J.H."/>
            <person name="Choi E."/>
            <person name="Choi E."/>
            <person name="Lee S.E."/>
            <person name="Jeon J."/>
            <person name="Kim H."/>
            <person name="Choi G."/>
            <person name="Song H."/>
            <person name="Lee J."/>
            <person name="Lee S.-C."/>
            <person name="Kwon J.-K."/>
            <person name="Lee H.-Y."/>
            <person name="Koo N."/>
            <person name="Hong Y."/>
            <person name="Kim R.W."/>
            <person name="Kang W.-H."/>
            <person name="Huh J.H."/>
            <person name="Kang B.-C."/>
            <person name="Yang T.-J."/>
            <person name="Lee Y.-H."/>
            <person name="Bennetzen J.L."/>
            <person name="Choi D."/>
        </authorList>
    </citation>
    <scope>NUCLEOTIDE SEQUENCE [LARGE SCALE GENOMIC DNA]</scope>
    <source>
        <strain evidence="3">cv. PBC81</strain>
    </source>
</reference>
<dbReference type="PANTHER" id="PTHR21021:SF16">
    <property type="entry name" value="TIP41-LIKE PROTEIN"/>
    <property type="match status" value="1"/>
</dbReference>
<dbReference type="STRING" id="33114.A0A2G2W983"/>
<name>A0A2G2W983_CAPBA</name>
<dbReference type="InterPro" id="IPR007303">
    <property type="entry name" value="TIP41-like"/>
</dbReference>
<comment type="similarity">
    <text evidence="1">Belongs to the TIP41 family.</text>
</comment>
<dbReference type="AlphaFoldDB" id="A0A2G2W983"/>
<dbReference type="GO" id="GO:0031929">
    <property type="term" value="P:TOR signaling"/>
    <property type="evidence" value="ECO:0007669"/>
    <property type="project" value="TreeGrafter"/>
</dbReference>